<dbReference type="SUPFAM" id="SSF158472">
    <property type="entry name" value="HAMP domain-like"/>
    <property type="match status" value="1"/>
</dbReference>
<dbReference type="SUPFAM" id="SSF55874">
    <property type="entry name" value="ATPase domain of HSP90 chaperone/DNA topoisomerase II/histidine kinase"/>
    <property type="match status" value="1"/>
</dbReference>
<reference evidence="14 15" key="1">
    <citation type="submission" date="2021-03" db="EMBL/GenBank/DDBJ databases">
        <title>Genomic and phenotypic characterization of Chloracidobacterium isolates provides evidence for multiple species.</title>
        <authorList>
            <person name="Saini M.K."/>
            <person name="Costas A.M.G."/>
            <person name="Tank M."/>
            <person name="Bryant D.A."/>
        </authorList>
    </citation>
    <scope>NUCLEOTIDE SEQUENCE [LARGE SCALE GENOMIC DNA]</scope>
    <source>
        <strain evidence="14 15">N</strain>
    </source>
</reference>
<evidence type="ECO:0000259" key="12">
    <source>
        <dbReference type="PROSITE" id="PS50109"/>
    </source>
</evidence>
<dbReference type="EC" id="2.7.13.3" evidence="3"/>
<dbReference type="RefSeq" id="WP_211423867.1">
    <property type="nucleotide sequence ID" value="NZ_CP072643.1"/>
</dbReference>
<dbReference type="SMART" id="SM00388">
    <property type="entry name" value="HisKA"/>
    <property type="match status" value="1"/>
</dbReference>
<evidence type="ECO:0000313" key="14">
    <source>
        <dbReference type="EMBL" id="QUV95651.1"/>
    </source>
</evidence>
<keyword evidence="7" id="KW-0418">Kinase</keyword>
<evidence type="ECO:0000256" key="8">
    <source>
        <dbReference type="ARBA" id="ARBA00022989"/>
    </source>
</evidence>
<keyword evidence="8 11" id="KW-1133">Transmembrane helix</keyword>
<keyword evidence="5" id="KW-0808">Transferase</keyword>
<proteinExistence type="predicted"/>
<dbReference type="PROSITE" id="PS50109">
    <property type="entry name" value="HIS_KIN"/>
    <property type="match status" value="1"/>
</dbReference>
<keyword evidence="15" id="KW-1185">Reference proteome</keyword>
<gene>
    <name evidence="14" type="ORF">J8C05_12545</name>
</gene>
<evidence type="ECO:0000313" key="15">
    <source>
        <dbReference type="Proteomes" id="UP000677668"/>
    </source>
</evidence>
<dbReference type="SUPFAM" id="SSF47384">
    <property type="entry name" value="Homodimeric domain of signal transducing histidine kinase"/>
    <property type="match status" value="1"/>
</dbReference>
<dbReference type="CDD" id="cd06225">
    <property type="entry name" value="HAMP"/>
    <property type="match status" value="1"/>
</dbReference>
<dbReference type="Pfam" id="PF00512">
    <property type="entry name" value="HisKA"/>
    <property type="match status" value="1"/>
</dbReference>
<dbReference type="InterPro" id="IPR036097">
    <property type="entry name" value="HisK_dim/P_sf"/>
</dbReference>
<evidence type="ECO:0000256" key="9">
    <source>
        <dbReference type="ARBA" id="ARBA00023012"/>
    </source>
</evidence>
<accession>A0ABX8B7U2</accession>
<evidence type="ECO:0000256" key="3">
    <source>
        <dbReference type="ARBA" id="ARBA00012438"/>
    </source>
</evidence>
<feature type="domain" description="Histidine kinase" evidence="12">
    <location>
        <begin position="235"/>
        <end position="451"/>
    </location>
</feature>
<dbReference type="Gene3D" id="1.10.287.130">
    <property type="match status" value="1"/>
</dbReference>
<evidence type="ECO:0000259" key="13">
    <source>
        <dbReference type="PROSITE" id="PS50885"/>
    </source>
</evidence>
<dbReference type="SMART" id="SM00304">
    <property type="entry name" value="HAMP"/>
    <property type="match status" value="1"/>
</dbReference>
<dbReference type="CDD" id="cd00082">
    <property type="entry name" value="HisKA"/>
    <property type="match status" value="1"/>
</dbReference>
<dbReference type="InterPro" id="IPR003594">
    <property type="entry name" value="HATPase_dom"/>
</dbReference>
<dbReference type="Pfam" id="PF00672">
    <property type="entry name" value="HAMP"/>
    <property type="match status" value="1"/>
</dbReference>
<evidence type="ECO:0000256" key="4">
    <source>
        <dbReference type="ARBA" id="ARBA00022553"/>
    </source>
</evidence>
<dbReference type="InterPro" id="IPR050428">
    <property type="entry name" value="TCS_sensor_his_kinase"/>
</dbReference>
<dbReference type="SMART" id="SM00387">
    <property type="entry name" value="HATPase_c"/>
    <property type="match status" value="1"/>
</dbReference>
<dbReference type="EMBL" id="CP072643">
    <property type="protein sequence ID" value="QUV95651.1"/>
    <property type="molecule type" value="Genomic_DNA"/>
</dbReference>
<dbReference type="PRINTS" id="PR00344">
    <property type="entry name" value="BCTRLSENSOR"/>
</dbReference>
<dbReference type="InterPro" id="IPR003661">
    <property type="entry name" value="HisK_dim/P_dom"/>
</dbReference>
<evidence type="ECO:0000256" key="5">
    <source>
        <dbReference type="ARBA" id="ARBA00022679"/>
    </source>
</evidence>
<evidence type="ECO:0000256" key="6">
    <source>
        <dbReference type="ARBA" id="ARBA00022692"/>
    </source>
</evidence>
<dbReference type="PANTHER" id="PTHR45436:SF15">
    <property type="entry name" value="SENSOR HISTIDINE KINASE CUSS"/>
    <property type="match status" value="1"/>
</dbReference>
<sequence>MRTLFIKIFLWFWLAMAGLTVLVTAVGSLTASDVVWPGRRTLTAATTLYAETAALLYEQQGPEAVADYFRRVMETSKLQAALLDEQGQLLVGTMPPAWPMSPDGRRREEFAIVESRTFLLRTVEGASGRRYLLATVFDRNLLPMPPVWTRARIIRLSVFVLGSGIVCYGLAWYLTRPIGRLRQAAQRLAAGDLTARTGARLGRLTDEIGGLARDFDAMAERIEALVTSQRRLLGDISHELRSPLARLRLALELAQRKAGPEAQLHLARIERESERLDELVGQLLALSRLESTASLDATQWLDVATLTQQVATDVDFEAQAADRTVQCRILTDDAHRPILGDAELLRRALENIMRNAVRHTPPSSCVEVEVRAVSDRLHITVRDYGKGVPPEALEDIFKPFYRVETARDRASGGVGLGLAIAARAAALHGGQIRAENLPDGFQVTLVLPAISAGVTPALPGASG</sequence>
<comment type="catalytic activity">
    <reaction evidence="1">
        <text>ATP + protein L-histidine = ADP + protein N-phospho-L-histidine.</text>
        <dbReference type="EC" id="2.7.13.3"/>
    </reaction>
</comment>
<dbReference type="InterPro" id="IPR005467">
    <property type="entry name" value="His_kinase_dom"/>
</dbReference>
<dbReference type="Gene3D" id="3.30.565.10">
    <property type="entry name" value="Histidine kinase-like ATPase, C-terminal domain"/>
    <property type="match status" value="1"/>
</dbReference>
<evidence type="ECO:0000256" key="10">
    <source>
        <dbReference type="ARBA" id="ARBA00023136"/>
    </source>
</evidence>
<dbReference type="PANTHER" id="PTHR45436">
    <property type="entry name" value="SENSOR HISTIDINE KINASE YKOH"/>
    <property type="match status" value="1"/>
</dbReference>
<keyword evidence="6 11" id="KW-0812">Transmembrane</keyword>
<dbReference type="Proteomes" id="UP000677668">
    <property type="component" value="Chromosome 2"/>
</dbReference>
<keyword evidence="4" id="KW-0597">Phosphoprotein</keyword>
<keyword evidence="9" id="KW-0902">Two-component regulatory system</keyword>
<evidence type="ECO:0000256" key="11">
    <source>
        <dbReference type="SAM" id="Phobius"/>
    </source>
</evidence>
<keyword evidence="10 11" id="KW-0472">Membrane</keyword>
<dbReference type="PROSITE" id="PS50885">
    <property type="entry name" value="HAMP"/>
    <property type="match status" value="1"/>
</dbReference>
<dbReference type="Gene3D" id="1.10.8.500">
    <property type="entry name" value="HAMP domain in histidine kinase"/>
    <property type="match status" value="1"/>
</dbReference>
<organism evidence="14 15">
    <name type="scientific">Chloracidobacterium sp. N</name>
    <dbReference type="NCBI Taxonomy" id="2821540"/>
    <lineage>
        <taxon>Bacteria</taxon>
        <taxon>Pseudomonadati</taxon>
        <taxon>Acidobacteriota</taxon>
        <taxon>Terriglobia</taxon>
        <taxon>Terriglobales</taxon>
        <taxon>Acidobacteriaceae</taxon>
        <taxon>Chloracidobacterium</taxon>
        <taxon>Chloracidobacterium aggregatum</taxon>
    </lineage>
</organism>
<feature type="transmembrane region" description="Helical" evidence="11">
    <location>
        <begin position="153"/>
        <end position="174"/>
    </location>
</feature>
<evidence type="ECO:0000256" key="2">
    <source>
        <dbReference type="ARBA" id="ARBA00004141"/>
    </source>
</evidence>
<evidence type="ECO:0000256" key="7">
    <source>
        <dbReference type="ARBA" id="ARBA00022777"/>
    </source>
</evidence>
<name>A0ABX8B7U2_9BACT</name>
<protein>
    <recommendedName>
        <fullName evidence="3">histidine kinase</fullName>
        <ecNumber evidence="3">2.7.13.3</ecNumber>
    </recommendedName>
</protein>
<dbReference type="InterPro" id="IPR004358">
    <property type="entry name" value="Sig_transdc_His_kin-like_C"/>
</dbReference>
<comment type="subcellular location">
    <subcellularLocation>
        <location evidence="2">Membrane</location>
        <topology evidence="2">Multi-pass membrane protein</topology>
    </subcellularLocation>
</comment>
<dbReference type="InterPro" id="IPR036890">
    <property type="entry name" value="HATPase_C_sf"/>
</dbReference>
<dbReference type="Pfam" id="PF02518">
    <property type="entry name" value="HATPase_c"/>
    <property type="match status" value="1"/>
</dbReference>
<dbReference type="InterPro" id="IPR003660">
    <property type="entry name" value="HAMP_dom"/>
</dbReference>
<feature type="domain" description="HAMP" evidence="13">
    <location>
        <begin position="172"/>
        <end position="227"/>
    </location>
</feature>
<evidence type="ECO:0000256" key="1">
    <source>
        <dbReference type="ARBA" id="ARBA00000085"/>
    </source>
</evidence>